<gene>
    <name evidence="2" type="primary">proW_2</name>
    <name evidence="2" type="ORF">NCTC10975_02469</name>
</gene>
<dbReference type="AlphaFoldDB" id="A0A2X2DM07"/>
<protein>
    <submittedName>
        <fullName evidence="2">Glycine betaine transporter membrane protein</fullName>
    </submittedName>
</protein>
<evidence type="ECO:0000313" key="2">
    <source>
        <dbReference type="EMBL" id="SPY96739.1"/>
    </source>
</evidence>
<evidence type="ECO:0000313" key="3">
    <source>
        <dbReference type="Proteomes" id="UP000251485"/>
    </source>
</evidence>
<proteinExistence type="predicted"/>
<keyword evidence="1" id="KW-0472">Membrane</keyword>
<sequence length="48" mass="5038">MGISAFISLILIGAIGAWSEAMITLALVLTSLLFCLIIGLPLRDMACT</sequence>
<dbReference type="EMBL" id="UAUE01000020">
    <property type="protein sequence ID" value="SPY96739.1"/>
    <property type="molecule type" value="Genomic_DNA"/>
</dbReference>
<evidence type="ECO:0000256" key="1">
    <source>
        <dbReference type="SAM" id="Phobius"/>
    </source>
</evidence>
<name>A0A2X2DM07_PROMI</name>
<feature type="transmembrane region" description="Helical" evidence="1">
    <location>
        <begin position="26"/>
        <end position="42"/>
    </location>
</feature>
<organism evidence="2 3">
    <name type="scientific">Proteus mirabilis</name>
    <dbReference type="NCBI Taxonomy" id="584"/>
    <lineage>
        <taxon>Bacteria</taxon>
        <taxon>Pseudomonadati</taxon>
        <taxon>Pseudomonadota</taxon>
        <taxon>Gammaproteobacteria</taxon>
        <taxon>Enterobacterales</taxon>
        <taxon>Morganellaceae</taxon>
        <taxon>Proteus</taxon>
    </lineage>
</organism>
<dbReference type="Proteomes" id="UP000251485">
    <property type="component" value="Unassembled WGS sequence"/>
</dbReference>
<keyword evidence="1" id="KW-0812">Transmembrane</keyword>
<accession>A0A2X2DM07</accession>
<keyword evidence="1" id="KW-1133">Transmembrane helix</keyword>
<reference evidence="2 3" key="1">
    <citation type="submission" date="2018-06" db="EMBL/GenBank/DDBJ databases">
        <authorList>
            <consortium name="Pathogen Informatics"/>
            <person name="Doyle S."/>
        </authorList>
    </citation>
    <scope>NUCLEOTIDE SEQUENCE [LARGE SCALE GENOMIC DNA]</scope>
    <source>
        <strain evidence="2 3">NCTC10975</strain>
    </source>
</reference>